<name>M2RKN1_CERS8</name>
<protein>
    <recommendedName>
        <fullName evidence="1">F-box domain-containing protein</fullName>
    </recommendedName>
</protein>
<keyword evidence="3" id="KW-1185">Reference proteome</keyword>
<feature type="domain" description="F-box" evidence="1">
    <location>
        <begin position="14"/>
        <end position="45"/>
    </location>
</feature>
<gene>
    <name evidence="2" type="ORF">CERSUDRAFT_72536</name>
</gene>
<evidence type="ECO:0000259" key="1">
    <source>
        <dbReference type="Pfam" id="PF12937"/>
    </source>
</evidence>
<dbReference type="CDD" id="cd09917">
    <property type="entry name" value="F-box_SF"/>
    <property type="match status" value="1"/>
</dbReference>
<evidence type="ECO:0000313" key="3">
    <source>
        <dbReference type="Proteomes" id="UP000016930"/>
    </source>
</evidence>
<dbReference type="AlphaFoldDB" id="M2RKN1"/>
<dbReference type="Proteomes" id="UP000016930">
    <property type="component" value="Unassembled WGS sequence"/>
</dbReference>
<evidence type="ECO:0000313" key="2">
    <source>
        <dbReference type="EMBL" id="EMD39376.1"/>
    </source>
</evidence>
<dbReference type="InterPro" id="IPR036047">
    <property type="entry name" value="F-box-like_dom_sf"/>
</dbReference>
<dbReference type="SUPFAM" id="SSF81383">
    <property type="entry name" value="F-box domain"/>
    <property type="match status" value="1"/>
</dbReference>
<reference evidence="2 3" key="1">
    <citation type="journal article" date="2012" name="Proc. Natl. Acad. Sci. U.S.A.">
        <title>Comparative genomics of Ceriporiopsis subvermispora and Phanerochaete chrysosporium provide insight into selective ligninolysis.</title>
        <authorList>
            <person name="Fernandez-Fueyo E."/>
            <person name="Ruiz-Duenas F.J."/>
            <person name="Ferreira P."/>
            <person name="Floudas D."/>
            <person name="Hibbett D.S."/>
            <person name="Canessa P."/>
            <person name="Larrondo L.F."/>
            <person name="James T.Y."/>
            <person name="Seelenfreund D."/>
            <person name="Lobos S."/>
            <person name="Polanco R."/>
            <person name="Tello M."/>
            <person name="Honda Y."/>
            <person name="Watanabe T."/>
            <person name="Watanabe T."/>
            <person name="Ryu J.S."/>
            <person name="Kubicek C.P."/>
            <person name="Schmoll M."/>
            <person name="Gaskell J."/>
            <person name="Hammel K.E."/>
            <person name="St John F.J."/>
            <person name="Vanden Wymelenberg A."/>
            <person name="Sabat G."/>
            <person name="Splinter BonDurant S."/>
            <person name="Syed K."/>
            <person name="Yadav J.S."/>
            <person name="Doddapaneni H."/>
            <person name="Subramanian V."/>
            <person name="Lavin J.L."/>
            <person name="Oguiza J.A."/>
            <person name="Perez G."/>
            <person name="Pisabarro A.G."/>
            <person name="Ramirez L."/>
            <person name="Santoyo F."/>
            <person name="Master E."/>
            <person name="Coutinho P.M."/>
            <person name="Henrissat B."/>
            <person name="Lombard V."/>
            <person name="Magnuson J.K."/>
            <person name="Kuees U."/>
            <person name="Hori C."/>
            <person name="Igarashi K."/>
            <person name="Samejima M."/>
            <person name="Held B.W."/>
            <person name="Barry K.W."/>
            <person name="LaButti K.M."/>
            <person name="Lapidus A."/>
            <person name="Lindquist E.A."/>
            <person name="Lucas S.M."/>
            <person name="Riley R."/>
            <person name="Salamov A.A."/>
            <person name="Hoffmeister D."/>
            <person name="Schwenk D."/>
            <person name="Hadar Y."/>
            <person name="Yarden O."/>
            <person name="de Vries R.P."/>
            <person name="Wiebenga A."/>
            <person name="Stenlid J."/>
            <person name="Eastwood D."/>
            <person name="Grigoriev I.V."/>
            <person name="Berka R.M."/>
            <person name="Blanchette R.A."/>
            <person name="Kersten P."/>
            <person name="Martinez A.T."/>
            <person name="Vicuna R."/>
            <person name="Cullen D."/>
        </authorList>
    </citation>
    <scope>NUCLEOTIDE SEQUENCE [LARGE SCALE GENOMIC DNA]</scope>
    <source>
        <strain evidence="2 3">B</strain>
    </source>
</reference>
<proteinExistence type="predicted"/>
<dbReference type="Pfam" id="PF12937">
    <property type="entry name" value="F-box-like"/>
    <property type="match status" value="1"/>
</dbReference>
<dbReference type="HOGENOM" id="CLU_677926_0_0_1"/>
<accession>M2RKN1</accession>
<organism evidence="2 3">
    <name type="scientific">Ceriporiopsis subvermispora (strain B)</name>
    <name type="common">White-rot fungus</name>
    <name type="synonym">Gelatoporia subvermispora</name>
    <dbReference type="NCBI Taxonomy" id="914234"/>
    <lineage>
        <taxon>Eukaryota</taxon>
        <taxon>Fungi</taxon>
        <taxon>Dikarya</taxon>
        <taxon>Basidiomycota</taxon>
        <taxon>Agaricomycotina</taxon>
        <taxon>Agaricomycetes</taxon>
        <taxon>Polyporales</taxon>
        <taxon>Gelatoporiaceae</taxon>
        <taxon>Gelatoporia</taxon>
    </lineage>
</organism>
<dbReference type="InterPro" id="IPR001810">
    <property type="entry name" value="F-box_dom"/>
</dbReference>
<dbReference type="EMBL" id="KB445794">
    <property type="protein sequence ID" value="EMD39376.1"/>
    <property type="molecule type" value="Genomic_DNA"/>
</dbReference>
<sequence>MAPKRRMRVPGPAQTLPPGLLDAIFENLDRHTLRRCNLTCRSWAARSIVYYFTFVSLWEIEEKKRFRALLLEFPRVGQYVKELEFQVASKEDFDDLCSLASLLGSVQWLFVTWETEDIDVPENLTSVGPVRNLWLYGEHIVERHSLLTGLFSIFPTVQSLRLSDEKSCSASSDTDIINVADALSKLHLKEIIPVGAVVYDFLTQCFVMKPPMHLEAIEPSDDRTRPSARAFTALVAACGSSLMKLQFELPFSKDDQEEADNNKGNTNLDQGNASAARYHWAKLFQPCISLECIKIKASIEDVHYIATMFSSAALPCLKHVELELQCHLFYEVERDSLQDLAERLDDVDSFPALHVVSVHVVAECYHKDWSNMRWAFKQMFESLRERGIAELRFVNTQITPFTSDEE</sequence>